<comment type="caution">
    <text evidence="1">The sequence shown here is derived from an EMBL/GenBank/DDBJ whole genome shotgun (WGS) entry which is preliminary data.</text>
</comment>
<name>A0A9D1IGH0_9FIRM</name>
<dbReference type="AlphaFoldDB" id="A0A9D1IGH0"/>
<sequence>MRETVVEYEQFCLHKNQNVWLEEHRKPNGEVQILCRQSGACESRECRCIRQLLKSLEISKTFQK</sequence>
<organism evidence="1 2">
    <name type="scientific">Candidatus Fimenecus excrementigallinarum</name>
    <dbReference type="NCBI Taxonomy" id="2840816"/>
    <lineage>
        <taxon>Bacteria</taxon>
        <taxon>Bacillati</taxon>
        <taxon>Bacillota</taxon>
        <taxon>Clostridia</taxon>
        <taxon>Candidatus Fimenecus</taxon>
    </lineage>
</organism>
<proteinExistence type="predicted"/>
<evidence type="ECO:0000313" key="1">
    <source>
        <dbReference type="EMBL" id="HIU36480.1"/>
    </source>
</evidence>
<dbReference type="Proteomes" id="UP000824071">
    <property type="component" value="Unassembled WGS sequence"/>
</dbReference>
<gene>
    <name evidence="1" type="ORF">IAC53_07750</name>
</gene>
<accession>A0A9D1IGH0</accession>
<evidence type="ECO:0000313" key="2">
    <source>
        <dbReference type="Proteomes" id="UP000824071"/>
    </source>
</evidence>
<protein>
    <submittedName>
        <fullName evidence="1">Uncharacterized protein</fullName>
    </submittedName>
</protein>
<reference evidence="1" key="2">
    <citation type="journal article" date="2021" name="PeerJ">
        <title>Extensive microbial diversity within the chicken gut microbiome revealed by metagenomics and culture.</title>
        <authorList>
            <person name="Gilroy R."/>
            <person name="Ravi A."/>
            <person name="Getino M."/>
            <person name="Pursley I."/>
            <person name="Horton D.L."/>
            <person name="Alikhan N.F."/>
            <person name="Baker D."/>
            <person name="Gharbi K."/>
            <person name="Hall N."/>
            <person name="Watson M."/>
            <person name="Adriaenssens E.M."/>
            <person name="Foster-Nyarko E."/>
            <person name="Jarju S."/>
            <person name="Secka A."/>
            <person name="Antonio M."/>
            <person name="Oren A."/>
            <person name="Chaudhuri R.R."/>
            <person name="La Ragione R."/>
            <person name="Hildebrand F."/>
            <person name="Pallen M.J."/>
        </authorList>
    </citation>
    <scope>NUCLEOTIDE SEQUENCE</scope>
    <source>
        <strain evidence="1">ChiGjej1B1-19959</strain>
    </source>
</reference>
<dbReference type="EMBL" id="DVMW01000043">
    <property type="protein sequence ID" value="HIU36480.1"/>
    <property type="molecule type" value="Genomic_DNA"/>
</dbReference>
<reference evidence="1" key="1">
    <citation type="submission" date="2020-10" db="EMBL/GenBank/DDBJ databases">
        <authorList>
            <person name="Gilroy R."/>
        </authorList>
    </citation>
    <scope>NUCLEOTIDE SEQUENCE</scope>
    <source>
        <strain evidence="1">ChiGjej1B1-19959</strain>
    </source>
</reference>